<dbReference type="EMBL" id="KL224532">
    <property type="protein sequence ID" value="KFW60919.1"/>
    <property type="molecule type" value="Genomic_DNA"/>
</dbReference>
<dbReference type="AlphaFoldDB" id="A0A093QQB3"/>
<organism evidence="1 2">
    <name type="scientific">Pygoscelis adeliae</name>
    <name type="common">Adelie penguin</name>
    <dbReference type="NCBI Taxonomy" id="9238"/>
    <lineage>
        <taxon>Eukaryota</taxon>
        <taxon>Metazoa</taxon>
        <taxon>Chordata</taxon>
        <taxon>Craniata</taxon>
        <taxon>Vertebrata</taxon>
        <taxon>Euteleostomi</taxon>
        <taxon>Archelosauria</taxon>
        <taxon>Archosauria</taxon>
        <taxon>Dinosauria</taxon>
        <taxon>Saurischia</taxon>
        <taxon>Theropoda</taxon>
        <taxon>Coelurosauria</taxon>
        <taxon>Aves</taxon>
        <taxon>Neognathae</taxon>
        <taxon>Neoaves</taxon>
        <taxon>Aequornithes</taxon>
        <taxon>Sphenisciformes</taxon>
        <taxon>Spheniscidae</taxon>
        <taxon>Pygoscelis</taxon>
    </lineage>
</organism>
<accession>A0A093QQB3</accession>
<dbReference type="Proteomes" id="UP000054081">
    <property type="component" value="Unassembled WGS sequence"/>
</dbReference>
<keyword evidence="2" id="KW-1185">Reference proteome</keyword>
<gene>
    <name evidence="1" type="ORF">AS28_06681</name>
</gene>
<evidence type="ECO:0000313" key="2">
    <source>
        <dbReference type="Proteomes" id="UP000054081"/>
    </source>
</evidence>
<feature type="non-terminal residue" evidence="1">
    <location>
        <position position="123"/>
    </location>
</feature>
<evidence type="ECO:0000313" key="1">
    <source>
        <dbReference type="EMBL" id="KFW60919.1"/>
    </source>
</evidence>
<name>A0A093QQB3_PYGAD</name>
<feature type="non-terminal residue" evidence="1">
    <location>
        <position position="1"/>
    </location>
</feature>
<reference evidence="1 2" key="1">
    <citation type="submission" date="2014-04" db="EMBL/GenBank/DDBJ databases">
        <title>Genome evolution of avian class.</title>
        <authorList>
            <person name="Zhang G."/>
            <person name="Li C."/>
        </authorList>
    </citation>
    <scope>NUCLEOTIDE SEQUENCE [LARGE SCALE GENOMIC DNA]</scope>
    <source>
        <strain evidence="1">BGI_AS28</strain>
    </source>
</reference>
<sequence length="123" mass="13819">VPAYNQAKWDKGFAEVVLFHFYLLVQQNGPVVFCYYMTQSACGYSKQCAEILFSSDKNSSSSVSSRAFAWTLTVCKKVMNPELHGQMARDEAGAQVWHGWVHVCQTTITMGSSDRLTCYSLDK</sequence>
<proteinExistence type="predicted"/>
<protein>
    <submittedName>
        <fullName evidence="1">Uncharacterized protein</fullName>
    </submittedName>
</protein>